<evidence type="ECO:0000313" key="1">
    <source>
        <dbReference type="EMBL" id="KAJ5372718.1"/>
    </source>
</evidence>
<reference evidence="1" key="2">
    <citation type="journal article" date="2023" name="IMA Fungus">
        <title>Comparative genomic study of the Penicillium genus elucidates a diverse pangenome and 15 lateral gene transfer events.</title>
        <authorList>
            <person name="Petersen C."/>
            <person name="Sorensen T."/>
            <person name="Nielsen M.R."/>
            <person name="Sondergaard T.E."/>
            <person name="Sorensen J.L."/>
            <person name="Fitzpatrick D.A."/>
            <person name="Frisvad J.C."/>
            <person name="Nielsen K.L."/>
        </authorList>
    </citation>
    <scope>NUCLEOTIDE SEQUENCE</scope>
    <source>
        <strain evidence="1">IBT 3081</strain>
    </source>
</reference>
<organism evidence="1 2">
    <name type="scientific">Penicillium concentricum</name>
    <dbReference type="NCBI Taxonomy" id="293559"/>
    <lineage>
        <taxon>Eukaryota</taxon>
        <taxon>Fungi</taxon>
        <taxon>Dikarya</taxon>
        <taxon>Ascomycota</taxon>
        <taxon>Pezizomycotina</taxon>
        <taxon>Eurotiomycetes</taxon>
        <taxon>Eurotiomycetidae</taxon>
        <taxon>Eurotiales</taxon>
        <taxon>Aspergillaceae</taxon>
        <taxon>Penicillium</taxon>
    </lineage>
</organism>
<gene>
    <name evidence="1" type="ORF">N7517_004724</name>
</gene>
<reference evidence="1" key="1">
    <citation type="submission" date="2022-12" db="EMBL/GenBank/DDBJ databases">
        <authorList>
            <person name="Petersen C."/>
        </authorList>
    </citation>
    <scope>NUCLEOTIDE SEQUENCE</scope>
    <source>
        <strain evidence="1">IBT 3081</strain>
    </source>
</reference>
<dbReference type="Proteomes" id="UP001147752">
    <property type="component" value="Unassembled WGS sequence"/>
</dbReference>
<keyword evidence="2" id="KW-1185">Reference proteome</keyword>
<dbReference type="GeneID" id="81461637"/>
<accession>A0A9W9SAS2</accession>
<name>A0A9W9SAS2_9EURO</name>
<evidence type="ECO:0000313" key="2">
    <source>
        <dbReference type="Proteomes" id="UP001147752"/>
    </source>
</evidence>
<sequence length="123" mass="14101">MISSFPTSTLPPCHEILQLDQPKLKVTDPYQIRAPNIEEIDLLMALRVRGGSRANTRRRVYEEACHVMESVRALLSLARANRCVDVTLLCQLESRMQVLLNQMGQVMAQEEAEREIWRMVGHV</sequence>
<dbReference type="AlphaFoldDB" id="A0A9W9SAS2"/>
<dbReference type="RefSeq" id="XP_056578704.1">
    <property type="nucleotide sequence ID" value="XM_056722454.1"/>
</dbReference>
<dbReference type="EMBL" id="JAPZBT010000002">
    <property type="protein sequence ID" value="KAJ5372718.1"/>
    <property type="molecule type" value="Genomic_DNA"/>
</dbReference>
<protein>
    <submittedName>
        <fullName evidence="1">Uncharacterized protein</fullName>
    </submittedName>
</protein>
<comment type="caution">
    <text evidence="1">The sequence shown here is derived from an EMBL/GenBank/DDBJ whole genome shotgun (WGS) entry which is preliminary data.</text>
</comment>
<proteinExistence type="predicted"/>